<dbReference type="AlphaFoldDB" id="D9R9U4"/>
<dbReference type="eggNOG" id="COG2133">
    <property type="taxonomic scope" value="Bacteria"/>
</dbReference>
<gene>
    <name evidence="1" type="ordered locus">Closa_1547</name>
</gene>
<dbReference type="HOGENOM" id="CLU_030947_0_0_9"/>
<protein>
    <submittedName>
        <fullName evidence="1">NHL repeat containing protein</fullName>
    </submittedName>
</protein>
<dbReference type="PANTHER" id="PTHR19328:SF53">
    <property type="entry name" value="MEMBRANE PROTEIN"/>
    <property type="match status" value="1"/>
</dbReference>
<evidence type="ECO:0000313" key="2">
    <source>
        <dbReference type="Proteomes" id="UP000001662"/>
    </source>
</evidence>
<dbReference type="PANTHER" id="PTHR19328">
    <property type="entry name" value="HEDGEHOG-INTERACTING PROTEIN"/>
    <property type="match status" value="1"/>
</dbReference>
<dbReference type="InterPro" id="IPR011042">
    <property type="entry name" value="6-blade_b-propeller_TolB-like"/>
</dbReference>
<dbReference type="InterPro" id="IPR011041">
    <property type="entry name" value="Quinoprot_gluc/sorb_DH_b-prop"/>
</dbReference>
<evidence type="ECO:0000313" key="1">
    <source>
        <dbReference type="EMBL" id="ADL04144.1"/>
    </source>
</evidence>
<dbReference type="KEGG" id="csh:Closa_1547"/>
<accession>D9R9U4</accession>
<organism evidence="1 2">
    <name type="scientific">Lacrimispora saccharolytica (strain ATCC 35040 / DSM 2544 / NRCC 2533 / WM1)</name>
    <name type="common">Clostridium saccharolyticum</name>
    <dbReference type="NCBI Taxonomy" id="610130"/>
    <lineage>
        <taxon>Bacteria</taxon>
        <taxon>Bacillati</taxon>
        <taxon>Bacillota</taxon>
        <taxon>Clostridia</taxon>
        <taxon>Lachnospirales</taxon>
        <taxon>Lachnospiraceae</taxon>
        <taxon>Lacrimispora</taxon>
    </lineage>
</organism>
<dbReference type="Proteomes" id="UP000001662">
    <property type="component" value="Chromosome"/>
</dbReference>
<dbReference type="PaxDb" id="610130-Closa_1547"/>
<dbReference type="SUPFAM" id="SSF50952">
    <property type="entry name" value="Soluble quinoprotein glucose dehydrogenase"/>
    <property type="match status" value="1"/>
</dbReference>
<proteinExistence type="predicted"/>
<sequence length="450" mass="49745">MNFAVNKYLQKSYMQQAPNKQRELDPNRISVPVGYQIEVFAQGLNAPIGMVFTENGDMLIADSGIATMNPRVLRISNGSLQVIADGFNVPLTGINYKNGRIYVSHKGKVTIIHPNGGRQDIISGLPSNGDYSNNRVEFGNDEKIYFGQGTTTNSGVVGLDNDWVLEHPYLHDYPGSYIFLNYANFETKNVLIPAMDSAVTGAFSPFGVPNIQQYQVKEGRLLASGSVIRANLDGSGIEQVAWGLRNPFCMKFDDLNRLIISNQGMDTRGSRPIANALDELHLFNKGAWYGWPDYSGGAPVTMPRFVPIRGRKPELLLHTIPSVPPTPIAVFPSGSNIMGFDFNRSSDFGLIGDIYIACFGGVQYEESNDYIRSGVGHRILRVNVVNGDIATFAINKSGFPEERGLSRPTDVIFGPDDSMYISDMAIADLEMQNVYLPYTGVIWRVRKIMM</sequence>
<keyword evidence="2" id="KW-1185">Reference proteome</keyword>
<dbReference type="RefSeq" id="WP_013272235.1">
    <property type="nucleotide sequence ID" value="NC_014376.1"/>
</dbReference>
<dbReference type="STRING" id="610130.Closa_1547"/>
<dbReference type="EMBL" id="CP002109">
    <property type="protein sequence ID" value="ADL04144.1"/>
    <property type="molecule type" value="Genomic_DNA"/>
</dbReference>
<name>D9R9U4_LACSW</name>
<reference evidence="1" key="1">
    <citation type="submission" date="2010-07" db="EMBL/GenBank/DDBJ databases">
        <title>Complete sequence of Clostridium saccharolyticum WM1.</title>
        <authorList>
            <consortium name="US DOE Joint Genome Institute"/>
            <person name="Lucas S."/>
            <person name="Copeland A."/>
            <person name="Lapidus A."/>
            <person name="Cheng J.-F."/>
            <person name="Bruce D."/>
            <person name="Goodwin L."/>
            <person name="Pitluck S."/>
            <person name="Chertkov O."/>
            <person name="Detter J.C."/>
            <person name="Han C."/>
            <person name="Tapia R."/>
            <person name="Land M."/>
            <person name="Hauser L."/>
            <person name="Chang Y.-J."/>
            <person name="Jeffries C."/>
            <person name="Kyrpides N."/>
            <person name="Ivanova N."/>
            <person name="Mikhailova N."/>
            <person name="Mouttaki H."/>
            <person name="Lin L."/>
            <person name="Zhou J."/>
            <person name="Hemme C.L."/>
            <person name="Woyke T."/>
        </authorList>
    </citation>
    <scope>NUCLEOTIDE SEQUENCE [LARGE SCALE GENOMIC DNA]</scope>
    <source>
        <strain evidence="1">WM1</strain>
    </source>
</reference>
<dbReference type="Gene3D" id="2.120.10.30">
    <property type="entry name" value="TolB, C-terminal domain"/>
    <property type="match status" value="1"/>
</dbReference>